<feature type="domain" description="HTH LytTR-type" evidence="3">
    <location>
        <begin position="116"/>
        <end position="221"/>
    </location>
</feature>
<dbReference type="InterPro" id="IPR001789">
    <property type="entry name" value="Sig_transdc_resp-reg_receiver"/>
</dbReference>
<dbReference type="Gene3D" id="2.40.50.1020">
    <property type="entry name" value="LytTr DNA-binding domain"/>
    <property type="match status" value="1"/>
</dbReference>
<dbReference type="GO" id="GO:0003677">
    <property type="term" value="F:DNA binding"/>
    <property type="evidence" value="ECO:0007669"/>
    <property type="project" value="UniProtKB-KW"/>
</dbReference>
<dbReference type="GO" id="GO:0000156">
    <property type="term" value="F:phosphorelay response regulator activity"/>
    <property type="evidence" value="ECO:0007669"/>
    <property type="project" value="InterPro"/>
</dbReference>
<dbReference type="InterPro" id="IPR011006">
    <property type="entry name" value="CheY-like_superfamily"/>
</dbReference>
<feature type="domain" description="Response regulatory" evidence="2">
    <location>
        <begin position="1"/>
        <end position="106"/>
    </location>
</feature>
<dbReference type="EMBL" id="FOEN01000015">
    <property type="protein sequence ID" value="SEQ50710.1"/>
    <property type="molecule type" value="Genomic_DNA"/>
</dbReference>
<dbReference type="SUPFAM" id="SSF52172">
    <property type="entry name" value="CheY-like"/>
    <property type="match status" value="1"/>
</dbReference>
<evidence type="ECO:0000259" key="3">
    <source>
        <dbReference type="PROSITE" id="PS50930"/>
    </source>
</evidence>
<evidence type="ECO:0000259" key="2">
    <source>
        <dbReference type="PROSITE" id="PS50110"/>
    </source>
</evidence>
<evidence type="ECO:0000256" key="1">
    <source>
        <dbReference type="PROSITE-ProRule" id="PRU00169"/>
    </source>
</evidence>
<dbReference type="PROSITE" id="PS50930">
    <property type="entry name" value="HTH_LYTTR"/>
    <property type="match status" value="1"/>
</dbReference>
<dbReference type="InterPro" id="IPR007492">
    <property type="entry name" value="LytTR_DNA-bd_dom"/>
</dbReference>
<dbReference type="Pfam" id="PF00072">
    <property type="entry name" value="Response_reg"/>
    <property type="match status" value="1"/>
</dbReference>
<organism evidence="4 5">
    <name type="scientific">Ignavigranum ruoffiae</name>
    <dbReference type="NCBI Taxonomy" id="89093"/>
    <lineage>
        <taxon>Bacteria</taxon>
        <taxon>Bacillati</taxon>
        <taxon>Bacillota</taxon>
        <taxon>Bacilli</taxon>
        <taxon>Lactobacillales</taxon>
        <taxon>Aerococcaceae</taxon>
        <taxon>Ignavigranum</taxon>
    </lineage>
</organism>
<feature type="modified residue" description="4-aspartylphosphate" evidence="1">
    <location>
        <position position="43"/>
    </location>
</feature>
<evidence type="ECO:0000313" key="5">
    <source>
        <dbReference type="Proteomes" id="UP000198833"/>
    </source>
</evidence>
<dbReference type="InterPro" id="IPR046947">
    <property type="entry name" value="LytR-like"/>
</dbReference>
<accession>A0A1H9GKY1</accession>
<dbReference type="Pfam" id="PF04397">
    <property type="entry name" value="LytTR"/>
    <property type="match status" value="1"/>
</dbReference>
<dbReference type="OrthoDB" id="3190595at2"/>
<dbReference type="AlphaFoldDB" id="A0A1H9GKY1"/>
<dbReference type="Gene3D" id="3.40.50.2300">
    <property type="match status" value="1"/>
</dbReference>
<dbReference type="PROSITE" id="PS50110">
    <property type="entry name" value="RESPONSE_REGULATORY"/>
    <property type="match status" value="1"/>
</dbReference>
<sequence>MLFIAERQNIDFEIDIFFDGSGLIRAFEQHPKSECLYELLFLDIDMEEVCGIKVARVIIEYPNVPLIIFVSAWNHYMSDLFQFGTFRFFEKPIKFNLLEEAVYQAIQLIENKHPYFYFKSQQRVYRIVLKQIVYFESKQRLIYLYCSQGETHRFYGQLDDIEGDIRKFHPNFIRSHQSYLINGQYINEFDAKSVSLELNHERITLPISQSRRQEFLEQVAYLFGI</sequence>
<dbReference type="PANTHER" id="PTHR37299">
    <property type="entry name" value="TRANSCRIPTIONAL REGULATOR-RELATED"/>
    <property type="match status" value="1"/>
</dbReference>
<dbReference type="STRING" id="89093.SAMN04488558_1157"/>
<protein>
    <submittedName>
        <fullName evidence="4">DNA-binding response regulator, LytR/AlgR family</fullName>
    </submittedName>
</protein>
<gene>
    <name evidence="4" type="ORF">SAMN04488558_1157</name>
</gene>
<keyword evidence="5" id="KW-1185">Reference proteome</keyword>
<keyword evidence="1" id="KW-0597">Phosphoprotein</keyword>
<keyword evidence="4" id="KW-0238">DNA-binding</keyword>
<dbReference type="SMART" id="SM00850">
    <property type="entry name" value="LytTR"/>
    <property type="match status" value="1"/>
</dbReference>
<reference evidence="4 5" key="1">
    <citation type="submission" date="2016-10" db="EMBL/GenBank/DDBJ databases">
        <authorList>
            <person name="de Groot N.N."/>
        </authorList>
    </citation>
    <scope>NUCLEOTIDE SEQUENCE [LARGE SCALE GENOMIC DNA]</scope>
    <source>
        <strain evidence="4 5">DSM 15695</strain>
    </source>
</reference>
<name>A0A1H9GKY1_9LACT</name>
<evidence type="ECO:0000313" key="4">
    <source>
        <dbReference type="EMBL" id="SEQ50710.1"/>
    </source>
</evidence>
<proteinExistence type="predicted"/>
<dbReference type="Proteomes" id="UP000198833">
    <property type="component" value="Unassembled WGS sequence"/>
</dbReference>
<dbReference type="PANTHER" id="PTHR37299:SF1">
    <property type="entry name" value="STAGE 0 SPORULATION PROTEIN A HOMOLOG"/>
    <property type="match status" value="1"/>
</dbReference>